<evidence type="ECO:0000313" key="3">
    <source>
        <dbReference type="Proteomes" id="UP001150569"/>
    </source>
</evidence>
<sequence>MKFTYPIVVALLALGYVSAQSGLYTDGSPDSVANVPQKNCISQEELITEADTLIEKYALLSNDEKVETMQNLGETCPLTLSGSTGVSILERRAPNGCSVGKVVAATVLTGIQCAVLYWLLSFPVASTCVKDPTSVACKIQDTYYPWVAKLVEEYYARNL</sequence>
<evidence type="ECO:0000313" key="2">
    <source>
        <dbReference type="EMBL" id="KAJ1927398.1"/>
    </source>
</evidence>
<dbReference type="Proteomes" id="UP001150569">
    <property type="component" value="Unassembled WGS sequence"/>
</dbReference>
<gene>
    <name evidence="2" type="ORF">IWQ60_002948</name>
</gene>
<proteinExistence type="predicted"/>
<feature type="chain" id="PRO_5040928944" evidence="1">
    <location>
        <begin position="20"/>
        <end position="159"/>
    </location>
</feature>
<dbReference type="AlphaFoldDB" id="A0A9W8ABQ4"/>
<name>A0A9W8ABQ4_9FUNG</name>
<reference evidence="2" key="1">
    <citation type="submission" date="2022-07" db="EMBL/GenBank/DDBJ databases">
        <title>Phylogenomic reconstructions and comparative analyses of Kickxellomycotina fungi.</title>
        <authorList>
            <person name="Reynolds N.K."/>
            <person name="Stajich J.E."/>
            <person name="Barry K."/>
            <person name="Grigoriev I.V."/>
            <person name="Crous P."/>
            <person name="Smith M.E."/>
        </authorList>
    </citation>
    <scope>NUCLEOTIDE SEQUENCE</scope>
    <source>
        <strain evidence="2">RSA 861</strain>
    </source>
</reference>
<organism evidence="2 3">
    <name type="scientific">Tieghemiomyces parasiticus</name>
    <dbReference type="NCBI Taxonomy" id="78921"/>
    <lineage>
        <taxon>Eukaryota</taxon>
        <taxon>Fungi</taxon>
        <taxon>Fungi incertae sedis</taxon>
        <taxon>Zoopagomycota</taxon>
        <taxon>Kickxellomycotina</taxon>
        <taxon>Dimargaritomycetes</taxon>
        <taxon>Dimargaritales</taxon>
        <taxon>Dimargaritaceae</taxon>
        <taxon>Tieghemiomyces</taxon>
    </lineage>
</organism>
<comment type="caution">
    <text evidence="2">The sequence shown here is derived from an EMBL/GenBank/DDBJ whole genome shotgun (WGS) entry which is preliminary data.</text>
</comment>
<keyword evidence="1" id="KW-0732">Signal</keyword>
<dbReference type="EMBL" id="JANBPT010000119">
    <property type="protein sequence ID" value="KAJ1927398.1"/>
    <property type="molecule type" value="Genomic_DNA"/>
</dbReference>
<feature type="signal peptide" evidence="1">
    <location>
        <begin position="1"/>
        <end position="19"/>
    </location>
</feature>
<keyword evidence="3" id="KW-1185">Reference proteome</keyword>
<accession>A0A9W8ABQ4</accession>
<evidence type="ECO:0000256" key="1">
    <source>
        <dbReference type="SAM" id="SignalP"/>
    </source>
</evidence>
<protein>
    <submittedName>
        <fullName evidence="2">Uncharacterized protein</fullName>
    </submittedName>
</protein>